<evidence type="ECO:0000259" key="9">
    <source>
        <dbReference type="PROSITE" id="PS50928"/>
    </source>
</evidence>
<feature type="transmembrane region" description="Helical" evidence="8">
    <location>
        <begin position="53"/>
        <end position="74"/>
    </location>
</feature>
<keyword evidence="3" id="KW-1003">Cell membrane</keyword>
<dbReference type="Gene3D" id="1.10.3720.10">
    <property type="entry name" value="MetI-like"/>
    <property type="match status" value="1"/>
</dbReference>
<protein>
    <submittedName>
        <fullName evidence="10">Amino acid ABC transporter permease</fullName>
    </submittedName>
</protein>
<sequence length="212" mass="22107">MSILLALLYGIPVTVGVTACSFLIGMVLAAFLALGVRSRHSALGALSRATIDVLRGIPPVVFLFIIFFGIGNQLLRMNPFTAAVIGLGLISAGHLAEIYRGGLSAVHKGQYEASSALGLTGADTMGRIIAPQAFRVALPGMTTYAISLIKDSSIVSTIGVAEIMFIANQSARSGADGLTPFLIAAAIYILLGTPLAWAARSVEAKLHVRISR</sequence>
<dbReference type="AlphaFoldDB" id="A0A7X6HE06"/>
<keyword evidence="11" id="KW-1185">Reference proteome</keyword>
<feature type="domain" description="ABC transmembrane type-1" evidence="9">
    <location>
        <begin position="11"/>
        <end position="191"/>
    </location>
</feature>
<feature type="transmembrane region" description="Helical" evidence="8">
    <location>
        <begin position="80"/>
        <end position="99"/>
    </location>
</feature>
<comment type="similarity">
    <text evidence="8">Belongs to the binding-protein-dependent transport system permease family.</text>
</comment>
<proteinExistence type="inferred from homology"/>
<evidence type="ECO:0000313" key="11">
    <source>
        <dbReference type="Proteomes" id="UP000544090"/>
    </source>
</evidence>
<dbReference type="SUPFAM" id="SSF161098">
    <property type="entry name" value="MetI-like"/>
    <property type="match status" value="1"/>
</dbReference>
<gene>
    <name evidence="10" type="ORF">HGG74_12910</name>
</gene>
<keyword evidence="6 8" id="KW-1133">Transmembrane helix</keyword>
<evidence type="ECO:0000256" key="7">
    <source>
        <dbReference type="ARBA" id="ARBA00023136"/>
    </source>
</evidence>
<organism evidence="10 11">
    <name type="scientific">Arthrobacter mobilis</name>
    <dbReference type="NCBI Taxonomy" id="2724944"/>
    <lineage>
        <taxon>Bacteria</taxon>
        <taxon>Bacillati</taxon>
        <taxon>Actinomycetota</taxon>
        <taxon>Actinomycetes</taxon>
        <taxon>Micrococcales</taxon>
        <taxon>Micrococcaceae</taxon>
        <taxon>Arthrobacter</taxon>
    </lineage>
</organism>
<dbReference type="PANTHER" id="PTHR30614:SF0">
    <property type="entry name" value="L-CYSTINE TRANSPORT SYSTEM PERMEASE PROTEIN TCYL"/>
    <property type="match status" value="1"/>
</dbReference>
<evidence type="ECO:0000256" key="4">
    <source>
        <dbReference type="ARBA" id="ARBA00022692"/>
    </source>
</evidence>
<accession>A0A7X6HE06</accession>
<reference evidence="10 11" key="1">
    <citation type="submission" date="2020-04" db="EMBL/GenBank/DDBJ databases">
        <title>Arthrobacter sp. nov.</title>
        <authorList>
            <person name="Liu S."/>
        </authorList>
    </citation>
    <scope>NUCLEOTIDE SEQUENCE [LARGE SCALE GENOMIC DNA]</scope>
    <source>
        <strain evidence="10 11">E918</strain>
    </source>
</reference>
<evidence type="ECO:0000256" key="6">
    <source>
        <dbReference type="ARBA" id="ARBA00022989"/>
    </source>
</evidence>
<dbReference type="EMBL" id="JAAZSQ010000012">
    <property type="protein sequence ID" value="NKX55422.1"/>
    <property type="molecule type" value="Genomic_DNA"/>
</dbReference>
<evidence type="ECO:0000256" key="1">
    <source>
        <dbReference type="ARBA" id="ARBA00004651"/>
    </source>
</evidence>
<comment type="subcellular location">
    <subcellularLocation>
        <location evidence="1 8">Cell membrane</location>
        <topology evidence="1 8">Multi-pass membrane protein</topology>
    </subcellularLocation>
</comment>
<evidence type="ECO:0000256" key="8">
    <source>
        <dbReference type="RuleBase" id="RU363032"/>
    </source>
</evidence>
<dbReference type="PANTHER" id="PTHR30614">
    <property type="entry name" value="MEMBRANE COMPONENT OF AMINO ACID ABC TRANSPORTER"/>
    <property type="match status" value="1"/>
</dbReference>
<feature type="transmembrane region" description="Helical" evidence="8">
    <location>
        <begin position="178"/>
        <end position="199"/>
    </location>
</feature>
<keyword evidence="5" id="KW-0029">Amino-acid transport</keyword>
<feature type="transmembrane region" description="Helical" evidence="8">
    <location>
        <begin position="6"/>
        <end position="32"/>
    </location>
</feature>
<evidence type="ECO:0000256" key="5">
    <source>
        <dbReference type="ARBA" id="ARBA00022970"/>
    </source>
</evidence>
<dbReference type="PROSITE" id="PS50928">
    <property type="entry name" value="ABC_TM1"/>
    <property type="match status" value="1"/>
</dbReference>
<keyword evidence="7 8" id="KW-0472">Membrane</keyword>
<dbReference type="NCBIfam" id="TIGR01726">
    <property type="entry name" value="HEQRo_perm_3TM"/>
    <property type="match status" value="1"/>
</dbReference>
<dbReference type="GO" id="GO:0006865">
    <property type="term" value="P:amino acid transport"/>
    <property type="evidence" value="ECO:0007669"/>
    <property type="project" value="UniProtKB-KW"/>
</dbReference>
<keyword evidence="4 8" id="KW-0812">Transmembrane</keyword>
<evidence type="ECO:0000256" key="3">
    <source>
        <dbReference type="ARBA" id="ARBA00022475"/>
    </source>
</evidence>
<dbReference type="InterPro" id="IPR035906">
    <property type="entry name" value="MetI-like_sf"/>
</dbReference>
<dbReference type="GO" id="GO:0022857">
    <property type="term" value="F:transmembrane transporter activity"/>
    <property type="evidence" value="ECO:0007669"/>
    <property type="project" value="InterPro"/>
</dbReference>
<evidence type="ECO:0000313" key="10">
    <source>
        <dbReference type="EMBL" id="NKX55422.1"/>
    </source>
</evidence>
<keyword evidence="2 8" id="KW-0813">Transport</keyword>
<dbReference type="GO" id="GO:0043190">
    <property type="term" value="C:ATP-binding cassette (ABC) transporter complex"/>
    <property type="evidence" value="ECO:0007669"/>
    <property type="project" value="InterPro"/>
</dbReference>
<dbReference type="InterPro" id="IPR043429">
    <property type="entry name" value="ArtM/GltK/GlnP/TcyL/YhdX-like"/>
</dbReference>
<dbReference type="RefSeq" id="WP_168486934.1">
    <property type="nucleotide sequence ID" value="NZ_JAAZSQ010000012.1"/>
</dbReference>
<evidence type="ECO:0000256" key="2">
    <source>
        <dbReference type="ARBA" id="ARBA00022448"/>
    </source>
</evidence>
<dbReference type="InterPro" id="IPR000515">
    <property type="entry name" value="MetI-like"/>
</dbReference>
<dbReference type="InterPro" id="IPR010065">
    <property type="entry name" value="AA_ABC_transptr_permease_3TM"/>
</dbReference>
<dbReference type="Pfam" id="PF00528">
    <property type="entry name" value="BPD_transp_1"/>
    <property type="match status" value="1"/>
</dbReference>
<name>A0A7X6HE06_9MICC</name>
<dbReference type="Proteomes" id="UP000544090">
    <property type="component" value="Unassembled WGS sequence"/>
</dbReference>
<comment type="caution">
    <text evidence="10">The sequence shown here is derived from an EMBL/GenBank/DDBJ whole genome shotgun (WGS) entry which is preliminary data.</text>
</comment>
<dbReference type="CDD" id="cd06261">
    <property type="entry name" value="TM_PBP2"/>
    <property type="match status" value="1"/>
</dbReference>